<protein>
    <submittedName>
        <fullName evidence="3">UspA domain protein</fullName>
    </submittedName>
</protein>
<dbReference type="InterPro" id="IPR014729">
    <property type="entry name" value="Rossmann-like_a/b/a_fold"/>
</dbReference>
<dbReference type="PANTHER" id="PTHR46268:SF6">
    <property type="entry name" value="UNIVERSAL STRESS PROTEIN UP12"/>
    <property type="match status" value="1"/>
</dbReference>
<dbReference type="KEGG" id="hhb:Hhub_4018"/>
<dbReference type="InterPro" id="IPR006015">
    <property type="entry name" value="Universal_stress_UspA"/>
</dbReference>
<dbReference type="GeneID" id="26660369"/>
<dbReference type="OrthoDB" id="271068at2157"/>
<name>A0A0U5AJ88_9EURY</name>
<dbReference type="AlphaFoldDB" id="A0A0U5AJ88"/>
<sequence>MPFDTILVGIGPGDRDRRIRLATETIKVAQPTGATVVLLHVFSADEFEDTARKVEFDPSSEDVDPDVVARRDAVIHELVDAFEDAGVEYTVRGAIGDPAEEIVRVAEEVAADRVFVGGRSRSPTGKAFFGSVAQSVMLSSPCPVTFVRRGPDA</sequence>
<feature type="domain" description="UspA" evidence="2">
    <location>
        <begin position="3"/>
        <end position="148"/>
    </location>
</feature>
<geneLocation type="plasmid" evidence="4">
    <name>pSTJ001</name>
</geneLocation>
<dbReference type="SUPFAM" id="SSF52402">
    <property type="entry name" value="Adenine nucleotide alpha hydrolases-like"/>
    <property type="match status" value="1"/>
</dbReference>
<dbReference type="PRINTS" id="PR01438">
    <property type="entry name" value="UNVRSLSTRESS"/>
</dbReference>
<proteinExistence type="inferred from homology"/>
<dbReference type="Proteomes" id="UP000066737">
    <property type="component" value="Plasmid pSTJ001"/>
</dbReference>
<dbReference type="EMBL" id="LN831303">
    <property type="protein sequence ID" value="CQH63237.1"/>
    <property type="molecule type" value="Genomic_DNA"/>
</dbReference>
<keyword evidence="4" id="KW-1185">Reference proteome</keyword>
<dbReference type="InterPro" id="IPR006016">
    <property type="entry name" value="UspA"/>
</dbReference>
<comment type="similarity">
    <text evidence="1">Belongs to the universal stress protein A family.</text>
</comment>
<evidence type="ECO:0000313" key="3">
    <source>
        <dbReference type="EMBL" id="CQH63237.1"/>
    </source>
</evidence>
<dbReference type="RefSeq" id="WP_059058357.1">
    <property type="nucleotide sequence ID" value="NZ_CEML01000003.1"/>
</dbReference>
<reference evidence="4" key="1">
    <citation type="journal article" date="2016" name="Environ. Microbiol.">
        <title>The complete genome of a viable archaeum isolated from 123-million-year-old rock salt.</title>
        <authorList>
            <person name="Jaakkola S.T."/>
            <person name="Pfeiffer F."/>
            <person name="Ravantti J.J."/>
            <person name="Guo Q."/>
            <person name="Liu Y."/>
            <person name="Chen X."/>
            <person name="Ma H."/>
            <person name="Yang C."/>
            <person name="Oksanen H.M."/>
            <person name="Bamford D.H."/>
        </authorList>
    </citation>
    <scope>NUCLEOTIDE SEQUENCE</scope>
    <source>
        <strain evidence="4">JI20-1</strain>
        <plasmid evidence="4">Plasmid pSTJ001</plasmid>
    </source>
</reference>
<organism evidence="3 4">
    <name type="scientific">Halobacterium hubeiense</name>
    <dbReference type="NCBI Taxonomy" id="1407499"/>
    <lineage>
        <taxon>Archaea</taxon>
        <taxon>Methanobacteriati</taxon>
        <taxon>Methanobacteriota</taxon>
        <taxon>Stenosarchaea group</taxon>
        <taxon>Halobacteria</taxon>
        <taxon>Halobacteriales</taxon>
        <taxon>Halobacteriaceae</taxon>
        <taxon>Halobacterium</taxon>
    </lineage>
</organism>
<dbReference type="CDD" id="cd00293">
    <property type="entry name" value="USP-like"/>
    <property type="match status" value="1"/>
</dbReference>
<evidence type="ECO:0000256" key="1">
    <source>
        <dbReference type="ARBA" id="ARBA00008791"/>
    </source>
</evidence>
<evidence type="ECO:0000313" key="4">
    <source>
        <dbReference type="Proteomes" id="UP000066737"/>
    </source>
</evidence>
<evidence type="ECO:0000259" key="2">
    <source>
        <dbReference type="Pfam" id="PF00582"/>
    </source>
</evidence>
<dbReference type="Gene3D" id="3.40.50.620">
    <property type="entry name" value="HUPs"/>
    <property type="match status" value="1"/>
</dbReference>
<dbReference type="PANTHER" id="PTHR46268">
    <property type="entry name" value="STRESS RESPONSE PROTEIN NHAX"/>
    <property type="match status" value="1"/>
</dbReference>
<gene>
    <name evidence="3" type="ORF">HHUB_4018</name>
</gene>
<dbReference type="Pfam" id="PF00582">
    <property type="entry name" value="Usp"/>
    <property type="match status" value="1"/>
</dbReference>
<accession>A0A0U5AJ88</accession>